<name>A0A5B7IIB2_PORTR</name>
<dbReference type="EMBL" id="VSRR010067700">
    <property type="protein sequence ID" value="MPC85221.1"/>
    <property type="molecule type" value="Genomic_DNA"/>
</dbReference>
<evidence type="ECO:0000313" key="2">
    <source>
        <dbReference type="EMBL" id="MPC85221.1"/>
    </source>
</evidence>
<comment type="caution">
    <text evidence="2">The sequence shown here is derived from an EMBL/GenBank/DDBJ whole genome shotgun (WGS) entry which is preliminary data.</text>
</comment>
<reference evidence="2 3" key="1">
    <citation type="submission" date="2019-05" db="EMBL/GenBank/DDBJ databases">
        <title>Another draft genome of Portunus trituberculatus and its Hox gene families provides insights of decapod evolution.</title>
        <authorList>
            <person name="Jeong J.-H."/>
            <person name="Song I."/>
            <person name="Kim S."/>
            <person name="Choi T."/>
            <person name="Kim D."/>
            <person name="Ryu S."/>
            <person name="Kim W."/>
        </authorList>
    </citation>
    <scope>NUCLEOTIDE SEQUENCE [LARGE SCALE GENOMIC DNA]</scope>
    <source>
        <tissue evidence="2">Muscle</tissue>
    </source>
</reference>
<sequence length="59" mass="6359">MNRHRRPFPITHCSFTTATSPPALPPASQPVSQPAIPAPSRLNTPGPPRPLSILHAEFP</sequence>
<gene>
    <name evidence="2" type="ORF">E2C01_079985</name>
</gene>
<keyword evidence="3" id="KW-1185">Reference proteome</keyword>
<protein>
    <submittedName>
        <fullName evidence="2">Uncharacterized protein</fullName>
    </submittedName>
</protein>
<accession>A0A5B7IIB2</accession>
<proteinExistence type="predicted"/>
<evidence type="ECO:0000313" key="3">
    <source>
        <dbReference type="Proteomes" id="UP000324222"/>
    </source>
</evidence>
<evidence type="ECO:0000256" key="1">
    <source>
        <dbReference type="SAM" id="MobiDB-lite"/>
    </source>
</evidence>
<dbReference type="Proteomes" id="UP000324222">
    <property type="component" value="Unassembled WGS sequence"/>
</dbReference>
<feature type="compositionally biased region" description="Low complexity" evidence="1">
    <location>
        <begin position="29"/>
        <end position="40"/>
    </location>
</feature>
<organism evidence="2 3">
    <name type="scientific">Portunus trituberculatus</name>
    <name type="common">Swimming crab</name>
    <name type="synonym">Neptunus trituberculatus</name>
    <dbReference type="NCBI Taxonomy" id="210409"/>
    <lineage>
        <taxon>Eukaryota</taxon>
        <taxon>Metazoa</taxon>
        <taxon>Ecdysozoa</taxon>
        <taxon>Arthropoda</taxon>
        <taxon>Crustacea</taxon>
        <taxon>Multicrustacea</taxon>
        <taxon>Malacostraca</taxon>
        <taxon>Eumalacostraca</taxon>
        <taxon>Eucarida</taxon>
        <taxon>Decapoda</taxon>
        <taxon>Pleocyemata</taxon>
        <taxon>Brachyura</taxon>
        <taxon>Eubrachyura</taxon>
        <taxon>Portunoidea</taxon>
        <taxon>Portunidae</taxon>
        <taxon>Portuninae</taxon>
        <taxon>Portunus</taxon>
    </lineage>
</organism>
<feature type="region of interest" description="Disordered" evidence="1">
    <location>
        <begin position="1"/>
        <end position="59"/>
    </location>
</feature>
<dbReference type="AlphaFoldDB" id="A0A5B7IIB2"/>